<dbReference type="HOGENOM" id="CLU_024437_2_1_9"/>
<gene>
    <name evidence="6" type="primary">flgL</name>
    <name evidence="6" type="ordered locus">CKL_2119</name>
</gene>
<name>A5MZ35_CLOK5</name>
<evidence type="ECO:0000256" key="2">
    <source>
        <dbReference type="ARBA" id="ARBA00005709"/>
    </source>
</evidence>
<dbReference type="eggNOG" id="COG1344">
    <property type="taxonomic scope" value="Bacteria"/>
</dbReference>
<comment type="similarity">
    <text evidence="2">Belongs to the bacterial flagellin family.</text>
</comment>
<dbReference type="STRING" id="431943.CKL_2119"/>
<dbReference type="GO" id="GO:0009424">
    <property type="term" value="C:bacterial-type flagellum hook"/>
    <property type="evidence" value="ECO:0007669"/>
    <property type="project" value="InterPro"/>
</dbReference>
<evidence type="ECO:0000259" key="4">
    <source>
        <dbReference type="Pfam" id="PF00669"/>
    </source>
</evidence>
<sequence length="476" mass="52006">MRITNKYLTNSFLSDMKKNLNNLNKIQGQLSSTKNFSKPSDDPLNVQKSMQLNTSITANSQYGTNIKTALTWMDTTDVTLGQIGTVLGNIRDNLVKAGNVTYGQDDRDKINDEVNQQVSQLAQLLNTNLGGEYIFGGTQGLSKPVTTETYSITRQVTDDNGNTTTDIYEGCISLKYADKDGSVLEALPQVVSDDFNVNNWTGKSITFNVKGSSDSTGTDYSLSVNSSDKTVDDVVKDLNSQIQNNSNLKDRINVVKTNDGNIKFLAVDKSDIIKITTDISDMASSSDKQLSSVAMDNIALDKNIEVSQGVVLSYNATAVEVMQYGEGQGNDIRTLMDRIVHHLAGQVESNTDSSGNTVDENTAGAILGSDGKYYIWKEDEAAAKGKLTNEDLADIDAASKQVLKVRSEIGAKEKRMEDLSDQNSSTKINLTETLSKIEDIDVTEKTVEYATMITVYIACLQTSAKIMQSTLMDYLN</sequence>
<feature type="domain" description="Flagellin N-terminal" evidence="4">
    <location>
        <begin position="4"/>
        <end position="138"/>
    </location>
</feature>
<evidence type="ECO:0000313" key="7">
    <source>
        <dbReference type="Proteomes" id="UP000002411"/>
    </source>
</evidence>
<dbReference type="NCBIfam" id="TIGR02550">
    <property type="entry name" value="flagell_flgL"/>
    <property type="match status" value="1"/>
</dbReference>
<organism evidence="6 7">
    <name type="scientific">Clostridium kluyveri (strain ATCC 8527 / DSM 555 / NBRC 12016 / NCIMB 10680 / K1)</name>
    <dbReference type="NCBI Taxonomy" id="431943"/>
    <lineage>
        <taxon>Bacteria</taxon>
        <taxon>Bacillati</taxon>
        <taxon>Bacillota</taxon>
        <taxon>Clostridia</taxon>
        <taxon>Eubacteriales</taxon>
        <taxon>Clostridiaceae</taxon>
        <taxon>Clostridium</taxon>
    </lineage>
</organism>
<dbReference type="AlphaFoldDB" id="A5MZ35"/>
<feature type="domain" description="Flagellin C-terminal" evidence="5">
    <location>
        <begin position="394"/>
        <end position="474"/>
    </location>
</feature>
<evidence type="ECO:0000313" key="6">
    <source>
        <dbReference type="EMBL" id="EDK34131.1"/>
    </source>
</evidence>
<comment type="subcellular location">
    <subcellularLocation>
        <location evidence="1">Bacterial flagellum</location>
    </subcellularLocation>
</comment>
<dbReference type="InterPro" id="IPR001029">
    <property type="entry name" value="Flagellin_N"/>
</dbReference>
<dbReference type="InterPro" id="IPR046358">
    <property type="entry name" value="Flagellin_C"/>
</dbReference>
<dbReference type="GO" id="GO:0005198">
    <property type="term" value="F:structural molecule activity"/>
    <property type="evidence" value="ECO:0007669"/>
    <property type="project" value="InterPro"/>
</dbReference>
<evidence type="ECO:0000259" key="5">
    <source>
        <dbReference type="Pfam" id="PF00700"/>
    </source>
</evidence>
<dbReference type="GO" id="GO:0071973">
    <property type="term" value="P:bacterial-type flagellum-dependent cell motility"/>
    <property type="evidence" value="ECO:0007669"/>
    <property type="project" value="InterPro"/>
</dbReference>
<dbReference type="PANTHER" id="PTHR42792">
    <property type="entry name" value="FLAGELLIN"/>
    <property type="match status" value="1"/>
</dbReference>
<evidence type="ECO:0000256" key="1">
    <source>
        <dbReference type="ARBA" id="ARBA00004365"/>
    </source>
</evidence>
<dbReference type="PANTHER" id="PTHR42792:SF1">
    <property type="entry name" value="FLAGELLAR HOOK-ASSOCIATED PROTEIN 3"/>
    <property type="match status" value="1"/>
</dbReference>
<dbReference type="InterPro" id="IPR001492">
    <property type="entry name" value="Flagellin"/>
</dbReference>
<reference evidence="6 7" key="1">
    <citation type="journal article" date="2008" name="Proc. Natl. Acad. Sci. U.S.A.">
        <title>The genome of Clostridium kluyveri, a strict anaerobe with unique metabolic features.</title>
        <authorList>
            <person name="Seedorf H."/>
            <person name="Fricke W.F."/>
            <person name="Veith B."/>
            <person name="Brueggemann H."/>
            <person name="Liesegang H."/>
            <person name="Strittmatter A."/>
            <person name="Miethke M."/>
            <person name="Buckel W."/>
            <person name="Hinderberger J."/>
            <person name="Li F."/>
            <person name="Hagemeier C."/>
            <person name="Thauer R.K."/>
            <person name="Gottschalk G."/>
        </authorList>
    </citation>
    <scope>NUCLEOTIDE SEQUENCE [LARGE SCALE GENOMIC DNA]</scope>
    <source>
        <strain evidence="7">ATCC 8527 / DSM 555 / NCIMB 10680</strain>
    </source>
</reference>
<dbReference type="Pfam" id="PF00700">
    <property type="entry name" value="Flagellin_C"/>
    <property type="match status" value="1"/>
</dbReference>
<dbReference type="Gene3D" id="1.20.1330.10">
    <property type="entry name" value="f41 fragment of flagellin, N-terminal domain"/>
    <property type="match status" value="2"/>
</dbReference>
<dbReference type="RefSeq" id="WP_012102457.1">
    <property type="nucleotide sequence ID" value="NC_009706.1"/>
</dbReference>
<dbReference type="KEGG" id="ckl:CKL_2119"/>
<dbReference type="EMBL" id="CP000673">
    <property type="protein sequence ID" value="EDK34131.1"/>
    <property type="molecule type" value="Genomic_DNA"/>
</dbReference>
<dbReference type="SUPFAM" id="SSF64518">
    <property type="entry name" value="Phase 1 flagellin"/>
    <property type="match status" value="1"/>
</dbReference>
<keyword evidence="7" id="KW-1185">Reference proteome</keyword>
<proteinExistence type="inferred from homology"/>
<dbReference type="InterPro" id="IPR013384">
    <property type="entry name" value="Flagell_FlgL"/>
</dbReference>
<evidence type="ECO:0000256" key="3">
    <source>
        <dbReference type="ARBA" id="ARBA00023143"/>
    </source>
</evidence>
<dbReference type="Proteomes" id="UP000002411">
    <property type="component" value="Chromosome"/>
</dbReference>
<dbReference type="Pfam" id="PF00669">
    <property type="entry name" value="Flagellin_N"/>
    <property type="match status" value="1"/>
</dbReference>
<accession>A5MZ35</accession>
<protein>
    <submittedName>
        <fullName evidence="6">FlgL</fullName>
    </submittedName>
</protein>
<keyword evidence="3" id="KW-0975">Bacterial flagellum</keyword>